<dbReference type="Proteomes" id="UP001147700">
    <property type="component" value="Unassembled WGS sequence"/>
</dbReference>
<evidence type="ECO:0000313" key="3">
    <source>
        <dbReference type="Proteomes" id="UP001147700"/>
    </source>
</evidence>
<evidence type="ECO:0000256" key="1">
    <source>
        <dbReference type="SAM" id="MobiDB-lite"/>
    </source>
</evidence>
<feature type="compositionally biased region" description="Low complexity" evidence="1">
    <location>
        <begin position="1040"/>
        <end position="1063"/>
    </location>
</feature>
<name>A0ABT4RUL3_9ACTN</name>
<proteinExistence type="predicted"/>
<dbReference type="EMBL" id="JAPCID010000080">
    <property type="protein sequence ID" value="MDA0142267.1"/>
    <property type="molecule type" value="Genomic_DNA"/>
</dbReference>
<accession>A0ABT4RUL3</accession>
<reference evidence="2" key="1">
    <citation type="submission" date="2022-10" db="EMBL/GenBank/DDBJ databases">
        <title>The WGS of Solirubrobacter sp. CPCC 204708.</title>
        <authorList>
            <person name="Jiang Z."/>
        </authorList>
    </citation>
    <scope>NUCLEOTIDE SEQUENCE</scope>
    <source>
        <strain evidence="2">CPCC 204708</strain>
    </source>
</reference>
<feature type="region of interest" description="Disordered" evidence="1">
    <location>
        <begin position="1"/>
        <end position="28"/>
    </location>
</feature>
<evidence type="ECO:0000313" key="2">
    <source>
        <dbReference type="EMBL" id="MDA0142267.1"/>
    </source>
</evidence>
<dbReference type="RefSeq" id="WP_202958618.1">
    <property type="nucleotide sequence ID" value="NZ_JAPCID010000080.1"/>
</dbReference>
<keyword evidence="3" id="KW-1185">Reference proteome</keyword>
<feature type="region of interest" description="Disordered" evidence="1">
    <location>
        <begin position="1039"/>
        <end position="1070"/>
    </location>
</feature>
<sequence length="1070" mass="111277">MSQRDVEVVSQPAPAITPAPTAAPAPLASTTGPAGLAALGPQQRAAAVRGLSAGAGNAAVSRLLARNILTDFAEFKHDIDIDLDTATTEQKLAEIQRLHGKPGFGATVVWESMPDLAAVAKQNAPLFIASAKRDPTLFDNKAFDGVRKEFKAAVEGRVLNNLQSNRDYVTAQMEAVGVTAGTDPAAAETTADQDLAVRKAQLLAEKVALWQDGMAKAKQIKVGRNTKTRLGGYRRDFDSEVEVDATFDPEKPPSMKGAPVGREGEFKDYNEVKQHYDTLDHGVKKILAESPAVFAIVSGGEAGAAKDFAKQDTGKARAQLGTALTSMGSKIDEAVPLVGDDLDYRDFIPVHQQLMGAGPFAGELEKAIIQRDVEGHEMGKVLRSLALGALSAAAFLVAEFATAGMATFIAVAVGIGASVGNAALSIEDYLDKAKAHGARSGDTRNDIVTEEQVDSALFQAVMDSALAFIDAGVGIFSAASKALGPGAKLLEAAEAGAGKMATATLKEALGGGEHAAKVLAIEKSLAEAGIDATVKASGKSAEELATLVGKETESGKRLLAAAGLGKDAAAVEGLVTKLADFAKLEPAERATVMRAAIDQFGYAGALKRAGGWKTVTKTLGEGHPIAAELDAWRSGLVREMQAWMEAASKGESKAVQTGTSAATSDVDISTVGREAAQQADRALEFISRRAGVTRAELESVLDLDAAVNPARMHLQDVVKGLTPQARAAIEREAARFEEALTYSRRYHQAQKAGDEALMKSIEAEAGGALNKTWQPLGKDQIGALQKRMDEWSAALAKLEADGGSEAEKAALIQKIGRTQAEVLASSDTMYGTGGSIRTWVTERAAAAGVKSDLEKLAEAGVKIDPAAASIWPGQRFTAILGEGHFLDKAFAAIERGAEGTALVGAIKDFGKHGGRVVEILGRDVAVTGMNAAKMEQLADNLALWLKASKGPLADTVKDAAALGAIRAQLATQVGQLRTAMTNGVGALRAQAQLGTALGSAELAGIDAWVRAQAAAELRGQALLDNLLKMEQALSLPGKVANAAANTSESTAPEPNTSTPDGPVYSPPPSP</sequence>
<protein>
    <submittedName>
        <fullName evidence="2">Uncharacterized protein</fullName>
    </submittedName>
</protein>
<organism evidence="2 3">
    <name type="scientific">Solirubrobacter deserti</name>
    <dbReference type="NCBI Taxonomy" id="2282478"/>
    <lineage>
        <taxon>Bacteria</taxon>
        <taxon>Bacillati</taxon>
        <taxon>Actinomycetota</taxon>
        <taxon>Thermoleophilia</taxon>
        <taxon>Solirubrobacterales</taxon>
        <taxon>Solirubrobacteraceae</taxon>
        <taxon>Solirubrobacter</taxon>
    </lineage>
</organism>
<comment type="caution">
    <text evidence="2">The sequence shown here is derived from an EMBL/GenBank/DDBJ whole genome shotgun (WGS) entry which is preliminary data.</text>
</comment>
<gene>
    <name evidence="2" type="ORF">OJ962_32590</name>
</gene>